<evidence type="ECO:0000256" key="2">
    <source>
        <dbReference type="ARBA" id="ARBA00022704"/>
    </source>
</evidence>
<feature type="region of interest" description="Disordered" evidence="3">
    <location>
        <begin position="74"/>
        <end position="98"/>
    </location>
</feature>
<proteinExistence type="predicted"/>
<evidence type="ECO:0000256" key="3">
    <source>
        <dbReference type="SAM" id="MobiDB-lite"/>
    </source>
</evidence>
<keyword evidence="4" id="KW-0732">Signal</keyword>
<organism evidence="5 6">
    <name type="scientific">Microbacterium foliorum</name>
    <dbReference type="NCBI Taxonomy" id="104336"/>
    <lineage>
        <taxon>Bacteria</taxon>
        <taxon>Bacillati</taxon>
        <taxon>Actinomycetota</taxon>
        <taxon>Actinomycetes</taxon>
        <taxon>Micrococcales</taxon>
        <taxon>Microbacteriaceae</taxon>
        <taxon>Microbacterium</taxon>
    </lineage>
</organism>
<gene>
    <name evidence="5" type="ORF">FIV50_07415</name>
</gene>
<evidence type="ECO:0000256" key="1">
    <source>
        <dbReference type="ARBA" id="ARBA00022690"/>
    </source>
</evidence>
<dbReference type="OrthoDB" id="5070557at2"/>
<dbReference type="InterPro" id="IPR036331">
    <property type="entry name" value="Chagasin-like_sf"/>
</dbReference>
<dbReference type="SUPFAM" id="SSF141066">
    <property type="entry name" value="ICP-like"/>
    <property type="match status" value="1"/>
</dbReference>
<dbReference type="Proteomes" id="UP000316125">
    <property type="component" value="Chromosome"/>
</dbReference>
<dbReference type="EMBL" id="CP041040">
    <property type="protein sequence ID" value="QDE34631.1"/>
    <property type="molecule type" value="Genomic_DNA"/>
</dbReference>
<reference evidence="5 6" key="1">
    <citation type="submission" date="2019-06" db="EMBL/GenBank/DDBJ databases">
        <title>Complete genome of Microbacterium foliorum M2.</title>
        <authorList>
            <person name="Cao G."/>
        </authorList>
    </citation>
    <scope>NUCLEOTIDE SEQUENCE [LARGE SCALE GENOMIC DNA]</scope>
    <source>
        <strain evidence="5 6">M2</strain>
    </source>
</reference>
<evidence type="ECO:0000256" key="4">
    <source>
        <dbReference type="SAM" id="SignalP"/>
    </source>
</evidence>
<feature type="chain" id="PRO_5021279441" evidence="4">
    <location>
        <begin position="29"/>
        <end position="137"/>
    </location>
</feature>
<keyword evidence="1" id="KW-0646">Protease inhibitor</keyword>
<evidence type="ECO:0000313" key="6">
    <source>
        <dbReference type="Proteomes" id="UP000316125"/>
    </source>
</evidence>
<protein>
    <submittedName>
        <fullName evidence="5">Protease inhibitor I42 family protein</fullName>
    </submittedName>
</protein>
<dbReference type="Gene3D" id="2.60.40.2020">
    <property type="match status" value="1"/>
</dbReference>
<evidence type="ECO:0000313" key="5">
    <source>
        <dbReference type="EMBL" id="QDE34631.1"/>
    </source>
</evidence>
<dbReference type="AlphaFoldDB" id="A0A4Y5YP50"/>
<dbReference type="GO" id="GO:0004869">
    <property type="term" value="F:cysteine-type endopeptidase inhibitor activity"/>
    <property type="evidence" value="ECO:0007669"/>
    <property type="project" value="UniProtKB-KW"/>
</dbReference>
<dbReference type="PROSITE" id="PS51257">
    <property type="entry name" value="PROKAR_LIPOPROTEIN"/>
    <property type="match status" value="1"/>
</dbReference>
<name>A0A4Y5YP50_9MICO</name>
<feature type="signal peptide" evidence="4">
    <location>
        <begin position="1"/>
        <end position="28"/>
    </location>
</feature>
<keyword evidence="2" id="KW-0789">Thiol protease inhibitor</keyword>
<sequence>MAMRRLVKVCAVVAVAAFLSLGLTGCSAAERTIDYSTSSVTLAPGEALVVDFGEINPTVGDAWVITREPDPAVLGPGDERSRYLGQDGETGAPSEVSYRFPPVGDGTTVIQFEYQFRGAVPEDADDQQTAEITVTVK</sequence>
<accession>A0A4Y5YP50</accession>